<evidence type="ECO:0000313" key="6">
    <source>
        <dbReference type="EMBL" id="MEA1604580.1"/>
    </source>
</evidence>
<sequence>MRLKPWFFLSALLWASVLNAQELSCRVVALSDGDTFTCLDTFKNQHKIRLANIDTPEKDQPYGAKSKQILSGLIFAKQVVVDAQTKDRYGRTIALVTKDGLSVNREMVERGAAWVYPEYNQDPSLPGLERQAQAASRGIWGLPCWR</sequence>
<dbReference type="PROSITE" id="PS50830">
    <property type="entry name" value="TNASE_3"/>
    <property type="match status" value="1"/>
</dbReference>
<dbReference type="InterPro" id="IPR016071">
    <property type="entry name" value="Staphylococal_nuclease_OB-fold"/>
</dbReference>
<keyword evidence="2" id="KW-0255">Endonuclease</keyword>
<proteinExistence type="predicted"/>
<feature type="chain" id="PRO_5046786788" evidence="4">
    <location>
        <begin position="21"/>
        <end position="146"/>
    </location>
</feature>
<dbReference type="Pfam" id="PF00565">
    <property type="entry name" value="SNase"/>
    <property type="match status" value="1"/>
</dbReference>
<comment type="caution">
    <text evidence="6">The sequence shown here is derived from an EMBL/GenBank/DDBJ whole genome shotgun (WGS) entry which is preliminary data.</text>
</comment>
<dbReference type="SMART" id="SM00318">
    <property type="entry name" value="SNc"/>
    <property type="match status" value="1"/>
</dbReference>
<gene>
    <name evidence="6" type="ORF">SOP97_01950</name>
</gene>
<keyword evidence="1" id="KW-0540">Nuclease</keyword>
<protein>
    <submittedName>
        <fullName evidence="6">Thermonuclease family protein</fullName>
    </submittedName>
</protein>
<feature type="domain" description="TNase-like" evidence="5">
    <location>
        <begin position="21"/>
        <end position="142"/>
    </location>
</feature>
<evidence type="ECO:0000256" key="1">
    <source>
        <dbReference type="ARBA" id="ARBA00022722"/>
    </source>
</evidence>
<dbReference type="Gene3D" id="2.40.50.90">
    <property type="match status" value="1"/>
</dbReference>
<dbReference type="EMBL" id="JAYEET010000002">
    <property type="protein sequence ID" value="MEA1604580.1"/>
    <property type="molecule type" value="Genomic_DNA"/>
</dbReference>
<keyword evidence="7" id="KW-1185">Reference proteome</keyword>
<dbReference type="RefSeq" id="WP_322948041.1">
    <property type="nucleotide sequence ID" value="NZ_JAYEET010000002.1"/>
</dbReference>
<evidence type="ECO:0000313" key="7">
    <source>
        <dbReference type="Proteomes" id="UP001292571"/>
    </source>
</evidence>
<evidence type="ECO:0000256" key="2">
    <source>
        <dbReference type="ARBA" id="ARBA00022759"/>
    </source>
</evidence>
<dbReference type="PANTHER" id="PTHR12302">
    <property type="entry name" value="EBNA2 BINDING PROTEIN P100"/>
    <property type="match status" value="1"/>
</dbReference>
<organism evidence="6 7">
    <name type="scientific">Pseudomonas spirodelae</name>
    <dbReference type="NCBI Taxonomy" id="3101751"/>
    <lineage>
        <taxon>Bacteria</taxon>
        <taxon>Pseudomonadati</taxon>
        <taxon>Pseudomonadota</taxon>
        <taxon>Gammaproteobacteria</taxon>
        <taxon>Pseudomonadales</taxon>
        <taxon>Pseudomonadaceae</taxon>
        <taxon>Pseudomonas</taxon>
    </lineage>
</organism>
<evidence type="ECO:0000256" key="3">
    <source>
        <dbReference type="ARBA" id="ARBA00022801"/>
    </source>
</evidence>
<evidence type="ECO:0000259" key="5">
    <source>
        <dbReference type="PROSITE" id="PS50830"/>
    </source>
</evidence>
<keyword evidence="3" id="KW-0378">Hydrolase</keyword>
<keyword evidence="4" id="KW-0732">Signal</keyword>
<accession>A0ABU5P4N7</accession>
<dbReference type="SUPFAM" id="SSF50199">
    <property type="entry name" value="Staphylococcal nuclease"/>
    <property type="match status" value="1"/>
</dbReference>
<name>A0ABU5P4N7_9PSED</name>
<feature type="signal peptide" evidence="4">
    <location>
        <begin position="1"/>
        <end position="20"/>
    </location>
</feature>
<dbReference type="PANTHER" id="PTHR12302:SF3">
    <property type="entry name" value="SERINE_THREONINE-PROTEIN KINASE 31"/>
    <property type="match status" value="1"/>
</dbReference>
<reference evidence="6 7" key="1">
    <citation type="submission" date="2023-12" db="EMBL/GenBank/DDBJ databases">
        <title>Pseudomonas sp. T5W1.</title>
        <authorList>
            <person name="Maltman C."/>
        </authorList>
    </citation>
    <scope>NUCLEOTIDE SEQUENCE [LARGE SCALE GENOMIC DNA]</scope>
    <source>
        <strain evidence="6 7">T5W1</strain>
    </source>
</reference>
<dbReference type="InterPro" id="IPR035437">
    <property type="entry name" value="SNase_OB-fold_sf"/>
</dbReference>
<dbReference type="Proteomes" id="UP001292571">
    <property type="component" value="Unassembled WGS sequence"/>
</dbReference>
<evidence type="ECO:0000256" key="4">
    <source>
        <dbReference type="SAM" id="SignalP"/>
    </source>
</evidence>